<evidence type="ECO:0000313" key="3">
    <source>
        <dbReference type="Proteomes" id="UP000029221"/>
    </source>
</evidence>
<keyword evidence="3" id="KW-1185">Reference proteome</keyword>
<evidence type="ECO:0000313" key="2">
    <source>
        <dbReference type="EMBL" id="GAK96379.1"/>
    </source>
</evidence>
<protein>
    <submittedName>
        <fullName evidence="2">Uncharacterized protein</fullName>
    </submittedName>
</protein>
<dbReference type="RefSeq" id="WP_042277668.1">
    <property type="nucleotide sequence ID" value="NZ_BBML01000002.1"/>
</dbReference>
<reference evidence="2" key="1">
    <citation type="journal article" date="2014" name="Genome Announc.">
        <title>Draft Genome Sequences of Marine Flavobacterium Nonlabens Strains NR17, NR24, NR27, NR32, NR33, and Ara13.</title>
        <authorList>
            <person name="Nakanishi M."/>
            <person name="Meirelles P."/>
            <person name="Suzuki R."/>
            <person name="Takatani N."/>
            <person name="Mino S."/>
            <person name="Suda W."/>
            <person name="Oshima K."/>
            <person name="Hattori M."/>
            <person name="Ohkuma M."/>
            <person name="Hosokawa M."/>
            <person name="Miyashita K."/>
            <person name="Thompson F.L."/>
            <person name="Niwa A."/>
            <person name="Sawabe T."/>
            <person name="Sawabe T."/>
        </authorList>
    </citation>
    <scope>NUCLEOTIDE SEQUENCE [LARGE SCALE GENOMIC DNA]</scope>
    <source>
        <strain evidence="2">JCM 19294</strain>
    </source>
</reference>
<dbReference type="Proteomes" id="UP000029221">
    <property type="component" value="Unassembled WGS sequence"/>
</dbReference>
<dbReference type="EMBL" id="BBML01000002">
    <property type="protein sequence ID" value="GAK96379.1"/>
    <property type="molecule type" value="Genomic_DNA"/>
</dbReference>
<dbReference type="AlphaFoldDB" id="A0A090PZV4"/>
<dbReference type="eggNOG" id="ENOG5032ZDP">
    <property type="taxonomic scope" value="Bacteria"/>
</dbReference>
<dbReference type="PROSITE" id="PS51257">
    <property type="entry name" value="PROKAR_LIPOPROTEIN"/>
    <property type="match status" value="1"/>
</dbReference>
<feature type="signal peptide" evidence="1">
    <location>
        <begin position="1"/>
        <end position="18"/>
    </location>
</feature>
<gene>
    <name evidence="2" type="ORF">JCM19294_1892</name>
</gene>
<sequence length="134" mass="15406">MKKLLLILILAITTVSCNIINDCDIWGAKPQLNDTKLSTGIVDSYYEDSLNAEIDNNPNDNGYYYYFTVHHLPAGMDYEVYRRELVLFGTPSQPGRYSIEVELYVEPEFWDESYEGDGLCTDTTSKYYSLEIKS</sequence>
<proteinExistence type="predicted"/>
<accession>A0A090PZV4</accession>
<comment type="caution">
    <text evidence="2">The sequence shown here is derived from an EMBL/GenBank/DDBJ whole genome shotgun (WGS) entry which is preliminary data.</text>
</comment>
<feature type="chain" id="PRO_5001861701" evidence="1">
    <location>
        <begin position="19"/>
        <end position="134"/>
    </location>
</feature>
<name>A0A090PZV4_9FLAO</name>
<keyword evidence="1" id="KW-0732">Signal</keyword>
<organism evidence="2 3">
    <name type="scientific">Nonlabens tegetincola</name>
    <dbReference type="NCBI Taxonomy" id="323273"/>
    <lineage>
        <taxon>Bacteria</taxon>
        <taxon>Pseudomonadati</taxon>
        <taxon>Bacteroidota</taxon>
        <taxon>Flavobacteriia</taxon>
        <taxon>Flavobacteriales</taxon>
        <taxon>Flavobacteriaceae</taxon>
        <taxon>Nonlabens</taxon>
    </lineage>
</organism>
<evidence type="ECO:0000256" key="1">
    <source>
        <dbReference type="SAM" id="SignalP"/>
    </source>
</evidence>